<protein>
    <submittedName>
        <fullName evidence="2">Uncharacterized protein LOC113067521</fullName>
    </submittedName>
</protein>
<name>A0A6P6MG55_CARAU</name>
<dbReference type="GeneID" id="113067521"/>
<dbReference type="OrthoDB" id="10053555at2759"/>
<keyword evidence="1" id="KW-1185">Reference proteome</keyword>
<proteinExistence type="predicted"/>
<evidence type="ECO:0000313" key="2">
    <source>
        <dbReference type="RefSeq" id="XP_026095690.1"/>
    </source>
</evidence>
<dbReference type="KEGG" id="caua:113067521"/>
<gene>
    <name evidence="2" type="primary">LOC113067521</name>
</gene>
<reference evidence="2" key="1">
    <citation type="submission" date="2025-08" db="UniProtKB">
        <authorList>
            <consortium name="RefSeq"/>
        </authorList>
    </citation>
    <scope>IDENTIFICATION</scope>
    <source>
        <strain evidence="2">Wakin</strain>
        <tissue evidence="2">Muscle</tissue>
    </source>
</reference>
<sequence>MPYLLDTEFGKMFPGKADPFLRKWEGNIVPKLQKMSTVKNPLVMPTDNESEDSCFITFLPPTASGRNKGWAKCSTKSALANLLDIKATLMEDFERGRNMFEEVDTPYKMTKYFAENSSFIKPTEIFLGNRGDTARKQGKLTQVLIADTCQYISIIDTLKFLFDNEQMQKLFVILNESYGKLPDYCDGSHFKNHKLCISDALMDSPPK</sequence>
<dbReference type="RefSeq" id="XP_026095690.1">
    <property type="nucleotide sequence ID" value="XM_026239905.1"/>
</dbReference>
<organism evidence="1 2">
    <name type="scientific">Carassius auratus</name>
    <name type="common">Goldfish</name>
    <dbReference type="NCBI Taxonomy" id="7957"/>
    <lineage>
        <taxon>Eukaryota</taxon>
        <taxon>Metazoa</taxon>
        <taxon>Chordata</taxon>
        <taxon>Craniata</taxon>
        <taxon>Vertebrata</taxon>
        <taxon>Euteleostomi</taxon>
        <taxon>Actinopterygii</taxon>
        <taxon>Neopterygii</taxon>
        <taxon>Teleostei</taxon>
        <taxon>Ostariophysi</taxon>
        <taxon>Cypriniformes</taxon>
        <taxon>Cyprinidae</taxon>
        <taxon>Cyprininae</taxon>
        <taxon>Carassius</taxon>
    </lineage>
</organism>
<evidence type="ECO:0000313" key="1">
    <source>
        <dbReference type="Proteomes" id="UP000515129"/>
    </source>
</evidence>
<accession>A0A6P6MG55</accession>
<dbReference type="AlphaFoldDB" id="A0A6P6MG55"/>
<dbReference type="Proteomes" id="UP000515129">
    <property type="component" value="Linkage group LG28B"/>
</dbReference>